<proteinExistence type="predicted"/>
<dbReference type="RefSeq" id="WP_345677640.1">
    <property type="nucleotide sequence ID" value="NZ_BAABHS010000017.1"/>
</dbReference>
<name>A0ABP9HPR0_9ACTN</name>
<evidence type="ECO:0000313" key="1">
    <source>
        <dbReference type="EMBL" id="GAA4975064.1"/>
    </source>
</evidence>
<dbReference type="InterPro" id="IPR029063">
    <property type="entry name" value="SAM-dependent_MTases_sf"/>
</dbReference>
<dbReference type="Gene3D" id="3.40.50.150">
    <property type="entry name" value="Vaccinia Virus protein VP39"/>
    <property type="match status" value="1"/>
</dbReference>
<protein>
    <recommendedName>
        <fullName evidence="3">Methyltransferase domain-containing protein</fullName>
    </recommendedName>
</protein>
<dbReference type="PANTHER" id="PTHR43591">
    <property type="entry name" value="METHYLTRANSFERASE"/>
    <property type="match status" value="1"/>
</dbReference>
<sequence>MAYAPIPSPAREFTASRRLAALADALDPHTFAALAALRGPAPRLCLELGAGTGSVARRLAEQFPRARVVATDLAEPPARSPLGNLEFVRHDVRCDGFPEGKFDLIHVRYLLCDLVERDRILHDMVSWLAPGGRLVVEEPDHSPVYDSPHRAYRTVTLAMVEAQHRYVGTDSLWARELPAHVAATGLTDIATHRTSTTVATGSPMARYWRLSLAELRPLLPPGLDIPAALREADSATFRDHGFTTVRVSAVRRG</sequence>
<dbReference type="Proteomes" id="UP001500466">
    <property type="component" value="Unassembled WGS sequence"/>
</dbReference>
<organism evidence="1 2">
    <name type="scientific">Yinghuangia aomiensis</name>
    <dbReference type="NCBI Taxonomy" id="676205"/>
    <lineage>
        <taxon>Bacteria</taxon>
        <taxon>Bacillati</taxon>
        <taxon>Actinomycetota</taxon>
        <taxon>Actinomycetes</taxon>
        <taxon>Kitasatosporales</taxon>
        <taxon>Streptomycetaceae</taxon>
        <taxon>Yinghuangia</taxon>
    </lineage>
</organism>
<gene>
    <name evidence="1" type="ORF">GCM10023205_47330</name>
</gene>
<evidence type="ECO:0000313" key="2">
    <source>
        <dbReference type="Proteomes" id="UP001500466"/>
    </source>
</evidence>
<comment type="caution">
    <text evidence="1">The sequence shown here is derived from an EMBL/GenBank/DDBJ whole genome shotgun (WGS) entry which is preliminary data.</text>
</comment>
<dbReference type="Pfam" id="PF13489">
    <property type="entry name" value="Methyltransf_23"/>
    <property type="match status" value="1"/>
</dbReference>
<keyword evidence="2" id="KW-1185">Reference proteome</keyword>
<dbReference type="CDD" id="cd02440">
    <property type="entry name" value="AdoMet_MTases"/>
    <property type="match status" value="1"/>
</dbReference>
<evidence type="ECO:0008006" key="3">
    <source>
        <dbReference type="Google" id="ProtNLM"/>
    </source>
</evidence>
<dbReference type="SUPFAM" id="SSF53335">
    <property type="entry name" value="S-adenosyl-L-methionine-dependent methyltransferases"/>
    <property type="match status" value="1"/>
</dbReference>
<dbReference type="EMBL" id="BAABHS010000017">
    <property type="protein sequence ID" value="GAA4975064.1"/>
    <property type="molecule type" value="Genomic_DNA"/>
</dbReference>
<accession>A0ABP9HPR0</accession>
<reference evidence="2" key="1">
    <citation type="journal article" date="2019" name="Int. J. Syst. Evol. Microbiol.">
        <title>The Global Catalogue of Microorganisms (GCM) 10K type strain sequencing project: providing services to taxonomists for standard genome sequencing and annotation.</title>
        <authorList>
            <consortium name="The Broad Institute Genomics Platform"/>
            <consortium name="The Broad Institute Genome Sequencing Center for Infectious Disease"/>
            <person name="Wu L."/>
            <person name="Ma J."/>
        </authorList>
    </citation>
    <scope>NUCLEOTIDE SEQUENCE [LARGE SCALE GENOMIC DNA]</scope>
    <source>
        <strain evidence="2">JCM 17986</strain>
    </source>
</reference>